<dbReference type="Pfam" id="PF10502">
    <property type="entry name" value="Peptidase_S26"/>
    <property type="match status" value="1"/>
</dbReference>
<dbReference type="PRINTS" id="PR00727">
    <property type="entry name" value="LEADERPTASE"/>
</dbReference>
<feature type="transmembrane region" description="Helical" evidence="6">
    <location>
        <begin position="81"/>
        <end position="103"/>
    </location>
</feature>
<dbReference type="InterPro" id="IPR019758">
    <property type="entry name" value="Pept_S26A_signal_pept_1_CS"/>
</dbReference>
<dbReference type="InterPro" id="IPR000223">
    <property type="entry name" value="Pept_S26A_signal_pept_1"/>
</dbReference>
<dbReference type="Gene3D" id="2.10.109.10">
    <property type="entry name" value="Umud Fragment, subunit A"/>
    <property type="match status" value="1"/>
</dbReference>
<keyword evidence="5 6" id="KW-0378">Hydrolase</keyword>
<reference evidence="9 10" key="1">
    <citation type="submission" date="2018-09" db="EMBL/GenBank/DDBJ databases">
        <authorList>
            <person name="Li J."/>
        </authorList>
    </citation>
    <scope>NUCLEOTIDE SEQUENCE [LARGE SCALE GENOMIC DNA]</scope>
    <source>
        <strain evidence="9 10">2129</strain>
    </source>
</reference>
<dbReference type="PANTHER" id="PTHR43390">
    <property type="entry name" value="SIGNAL PEPTIDASE I"/>
    <property type="match status" value="1"/>
</dbReference>
<evidence type="ECO:0000256" key="4">
    <source>
        <dbReference type="ARBA" id="ARBA00013208"/>
    </source>
</evidence>
<evidence type="ECO:0000313" key="10">
    <source>
        <dbReference type="Proteomes" id="UP000273001"/>
    </source>
</evidence>
<dbReference type="SUPFAM" id="SSF51306">
    <property type="entry name" value="LexA/Signal peptidase"/>
    <property type="match status" value="1"/>
</dbReference>
<comment type="catalytic activity">
    <reaction evidence="1 6">
        <text>Cleavage of hydrophobic, N-terminal signal or leader sequences from secreted and periplasmic proteins.</text>
        <dbReference type="EC" id="3.4.21.89"/>
    </reaction>
</comment>
<evidence type="ECO:0000256" key="7">
    <source>
        <dbReference type="SAM" id="MobiDB-lite"/>
    </source>
</evidence>
<feature type="region of interest" description="Disordered" evidence="7">
    <location>
        <begin position="1"/>
        <end position="28"/>
    </location>
</feature>
<dbReference type="Proteomes" id="UP000273001">
    <property type="component" value="Chromosome"/>
</dbReference>
<keyword evidence="6" id="KW-0812">Transmembrane</keyword>
<sequence length="343" mass="36308">MKNVTETTEEIGEDAVEDGVDDDVDGSVDGAVTDAVRRVEATSRRRDGVSGARRGRAGAGADEPTRSVSGLALALRWGSTLLYVGVAVLLVALFRTFVLQSFIIPSGSMENTLSEGDRVVVTMYDSQDIERGDIVVFTDPDGWLEVTEPSGLQGVVQDVLVAIRILPQDAGHHLIKRVIGMPGDRVVADGQGSLSVNGVEVDEPYIKPGRSASEIAFDVTVPQGYVWVMGDNRSNSADSRLHRDDTHGGFVPLSNVVGVAKAVEWPVTHWTGLGGGREVFRSVPAPQASPLPGGQAQGHPVLAGPGAAVARNGLWYDELCYSGVNSGTSLRSSRLAVSSVWHT</sequence>
<dbReference type="CDD" id="cd06530">
    <property type="entry name" value="S26_SPase_I"/>
    <property type="match status" value="1"/>
</dbReference>
<dbReference type="EMBL" id="CP032514">
    <property type="protein sequence ID" value="AYD90801.1"/>
    <property type="molecule type" value="Genomic_DNA"/>
</dbReference>
<dbReference type="PANTHER" id="PTHR43390:SF1">
    <property type="entry name" value="CHLOROPLAST PROCESSING PEPTIDASE"/>
    <property type="match status" value="1"/>
</dbReference>
<evidence type="ECO:0000256" key="3">
    <source>
        <dbReference type="ARBA" id="ARBA00009370"/>
    </source>
</evidence>
<dbReference type="InterPro" id="IPR036286">
    <property type="entry name" value="LexA/Signal_pep-like_sf"/>
</dbReference>
<accession>A0ABN5PUM4</accession>
<feature type="domain" description="Peptidase S26" evidence="8">
    <location>
        <begin position="80"/>
        <end position="265"/>
    </location>
</feature>
<protein>
    <recommendedName>
        <fullName evidence="4 6">Signal peptidase I</fullName>
        <ecNumber evidence="4 6">3.4.21.89</ecNumber>
    </recommendedName>
</protein>
<dbReference type="InterPro" id="IPR019533">
    <property type="entry name" value="Peptidase_S26"/>
</dbReference>
<dbReference type="PROSITE" id="PS00761">
    <property type="entry name" value="SPASE_I_3"/>
    <property type="match status" value="1"/>
</dbReference>
<dbReference type="NCBIfam" id="TIGR02227">
    <property type="entry name" value="sigpep_I_bact"/>
    <property type="match status" value="1"/>
</dbReference>
<keyword evidence="6" id="KW-0472">Membrane</keyword>
<name>A0ABN5PUM4_9ACTO</name>
<evidence type="ECO:0000313" key="9">
    <source>
        <dbReference type="EMBL" id="AYD90801.1"/>
    </source>
</evidence>
<organism evidence="9 10">
    <name type="scientific">Actinomyces lilanjuaniae</name>
    <dbReference type="NCBI Taxonomy" id="2321394"/>
    <lineage>
        <taxon>Bacteria</taxon>
        <taxon>Bacillati</taxon>
        <taxon>Actinomycetota</taxon>
        <taxon>Actinomycetes</taxon>
        <taxon>Actinomycetales</taxon>
        <taxon>Actinomycetaceae</taxon>
        <taxon>Actinomyces</taxon>
    </lineage>
</organism>
<feature type="compositionally biased region" description="Acidic residues" evidence="7">
    <location>
        <begin position="7"/>
        <end position="26"/>
    </location>
</feature>
<keyword evidence="6" id="KW-1133">Transmembrane helix</keyword>
<evidence type="ECO:0000256" key="5">
    <source>
        <dbReference type="ARBA" id="ARBA00022801"/>
    </source>
</evidence>
<evidence type="ECO:0000256" key="6">
    <source>
        <dbReference type="RuleBase" id="RU362042"/>
    </source>
</evidence>
<comment type="similarity">
    <text evidence="3 6">Belongs to the peptidase S26 family.</text>
</comment>
<feature type="region of interest" description="Disordered" evidence="7">
    <location>
        <begin position="41"/>
        <end position="64"/>
    </location>
</feature>
<evidence type="ECO:0000256" key="1">
    <source>
        <dbReference type="ARBA" id="ARBA00000677"/>
    </source>
</evidence>
<dbReference type="GO" id="GO:0009003">
    <property type="term" value="F:signal peptidase activity"/>
    <property type="evidence" value="ECO:0007669"/>
    <property type="project" value="UniProtKB-EC"/>
</dbReference>
<keyword evidence="10" id="KW-1185">Reference proteome</keyword>
<gene>
    <name evidence="9" type="primary">lepB</name>
    <name evidence="9" type="ORF">D5R93_04760</name>
</gene>
<evidence type="ECO:0000259" key="8">
    <source>
        <dbReference type="Pfam" id="PF10502"/>
    </source>
</evidence>
<keyword evidence="6" id="KW-0645">Protease</keyword>
<dbReference type="EC" id="3.4.21.89" evidence="4 6"/>
<proteinExistence type="inferred from homology"/>
<evidence type="ECO:0000256" key="2">
    <source>
        <dbReference type="ARBA" id="ARBA00004401"/>
    </source>
</evidence>
<comment type="subcellular location">
    <subcellularLocation>
        <location evidence="2">Cell membrane</location>
        <topology evidence="2">Single-pass type II membrane protein</topology>
    </subcellularLocation>
    <subcellularLocation>
        <location evidence="6">Membrane</location>
        <topology evidence="6">Single-pass type II membrane protein</topology>
    </subcellularLocation>
</comment>